<proteinExistence type="predicted"/>
<feature type="transmembrane region" description="Helical" evidence="6">
    <location>
        <begin position="261"/>
        <end position="284"/>
    </location>
</feature>
<keyword evidence="8" id="KW-1185">Reference proteome</keyword>
<dbReference type="eggNOG" id="COG2244">
    <property type="taxonomic scope" value="Bacteria"/>
</dbReference>
<dbReference type="PANTHER" id="PTHR30250:SF28">
    <property type="entry name" value="POLYSACCHARIDE BIOSYNTHESIS PROTEIN"/>
    <property type="match status" value="1"/>
</dbReference>
<dbReference type="PANTHER" id="PTHR30250">
    <property type="entry name" value="PST FAMILY PREDICTED COLANIC ACID TRANSPORTER"/>
    <property type="match status" value="1"/>
</dbReference>
<evidence type="ECO:0000313" key="8">
    <source>
        <dbReference type="Proteomes" id="UP000001369"/>
    </source>
</evidence>
<evidence type="ECO:0000313" key="7">
    <source>
        <dbReference type="EMBL" id="ACN99313.1"/>
    </source>
</evidence>
<dbReference type="Pfam" id="PF13440">
    <property type="entry name" value="Polysacc_synt_3"/>
    <property type="match status" value="1"/>
</dbReference>
<feature type="transmembrane region" description="Helical" evidence="6">
    <location>
        <begin position="23"/>
        <end position="44"/>
    </location>
</feature>
<gene>
    <name evidence="7" type="ordered locus">SULAZ_0348</name>
</gene>
<accession>C1DTA5</accession>
<sequence>MGFMNIVNSLKDRVLKSEFNKSVLVLAGGTAVAQAVPILISPILTRLYTPEDFGAFAIFMSITSIISVIACGKYELAIMLPEKDEDAINVAAVAFLFNVFVSGLFFLFILFFGDWLLDVLNAKNLGWLIYLAPLSVFLLGTFSILNYTNNRFKLYKDISKANIYKSLAGAVVQIGMGFLKYKTTGLVFGYIASQLFSNFKLFKNISKYFSSINYLYIKTMFHKYKNFPIYYVPGALIDTISSNIHFFFISFYFGIKVTGLYFFAYKIVSAPFSLIASAISQVFFREFSFLFQKDLVSARNFLKKTALNLLILSISVNFALIVLIYVFWSFIFGLKWEDSKSIAIILLISYLIRFIVSPISVALVSSNKLNYLLQWQILYFAVEVIFFAVIYIFHISFQDFLLYLIFVEWFIYSVYLIFIFKSVEIKKR</sequence>
<dbReference type="STRING" id="204536.SULAZ_0348"/>
<feature type="transmembrane region" description="Helical" evidence="6">
    <location>
        <begin position="88"/>
        <end position="113"/>
    </location>
</feature>
<dbReference type="HOGENOM" id="CLU_037830_0_0_0"/>
<dbReference type="EMBL" id="CP001229">
    <property type="protein sequence ID" value="ACN99313.1"/>
    <property type="molecule type" value="Genomic_DNA"/>
</dbReference>
<evidence type="ECO:0000256" key="6">
    <source>
        <dbReference type="SAM" id="Phobius"/>
    </source>
</evidence>
<dbReference type="AlphaFoldDB" id="C1DTA5"/>
<feature type="transmembrane region" description="Helical" evidence="6">
    <location>
        <begin position="305"/>
        <end position="330"/>
    </location>
</feature>
<reference evidence="7 8" key="1">
    <citation type="journal article" date="2009" name="J. Bacteriol.">
        <title>Complete and draft genome sequences of six members of the Aquificales.</title>
        <authorList>
            <person name="Reysenbach A.L."/>
            <person name="Hamamura N."/>
            <person name="Podar M."/>
            <person name="Griffiths E."/>
            <person name="Ferreira S."/>
            <person name="Hochstein R."/>
            <person name="Heidelberg J."/>
            <person name="Johnson J."/>
            <person name="Mead D."/>
            <person name="Pohorille A."/>
            <person name="Sarmiento M."/>
            <person name="Schweighofer K."/>
            <person name="Seshadri R."/>
            <person name="Voytek M.A."/>
        </authorList>
    </citation>
    <scope>NUCLEOTIDE SEQUENCE [LARGE SCALE GENOMIC DNA]</scope>
    <source>
        <strain evidence="8">Az-Fu1 / DSM 15241 / OCM 825</strain>
    </source>
</reference>
<feature type="transmembrane region" description="Helical" evidence="6">
    <location>
        <begin position="229"/>
        <end position="255"/>
    </location>
</feature>
<dbReference type="InterPro" id="IPR050833">
    <property type="entry name" value="Poly_Biosynth_Transport"/>
</dbReference>
<dbReference type="GO" id="GO:0005886">
    <property type="term" value="C:plasma membrane"/>
    <property type="evidence" value="ECO:0007669"/>
    <property type="project" value="UniProtKB-SubCell"/>
</dbReference>
<protein>
    <submittedName>
        <fullName evidence="7">Polysaccharide biosynthesis protein</fullName>
    </submittedName>
</protein>
<dbReference type="RefSeq" id="WP_012674631.1">
    <property type="nucleotide sequence ID" value="NC_012438.1"/>
</dbReference>
<dbReference type="KEGG" id="saf:SULAZ_0348"/>
<feature type="transmembrane region" description="Helical" evidence="6">
    <location>
        <begin position="342"/>
        <end position="365"/>
    </location>
</feature>
<evidence type="ECO:0000256" key="1">
    <source>
        <dbReference type="ARBA" id="ARBA00004651"/>
    </source>
</evidence>
<keyword evidence="2" id="KW-1003">Cell membrane</keyword>
<evidence type="ECO:0000256" key="5">
    <source>
        <dbReference type="ARBA" id="ARBA00023136"/>
    </source>
</evidence>
<keyword evidence="4 6" id="KW-1133">Transmembrane helix</keyword>
<organism evidence="7 8">
    <name type="scientific">Sulfurihydrogenibium azorense (strain DSM 15241 / OCM 825 / Az-Fu1)</name>
    <dbReference type="NCBI Taxonomy" id="204536"/>
    <lineage>
        <taxon>Bacteria</taxon>
        <taxon>Pseudomonadati</taxon>
        <taxon>Aquificota</taxon>
        <taxon>Aquificia</taxon>
        <taxon>Aquificales</taxon>
        <taxon>Hydrogenothermaceae</taxon>
        <taxon>Sulfurihydrogenibium</taxon>
    </lineage>
</organism>
<dbReference type="OrthoDB" id="109075at2"/>
<keyword evidence="3 6" id="KW-0812">Transmembrane</keyword>
<feature type="transmembrane region" description="Helical" evidence="6">
    <location>
        <begin position="125"/>
        <end position="147"/>
    </location>
</feature>
<name>C1DTA5_SULAA</name>
<evidence type="ECO:0000256" key="3">
    <source>
        <dbReference type="ARBA" id="ARBA00022692"/>
    </source>
</evidence>
<keyword evidence="5 6" id="KW-0472">Membrane</keyword>
<feature type="transmembrane region" description="Helical" evidence="6">
    <location>
        <begin position="56"/>
        <end position="76"/>
    </location>
</feature>
<dbReference type="Proteomes" id="UP000001369">
    <property type="component" value="Chromosome"/>
</dbReference>
<feature type="transmembrane region" description="Helical" evidence="6">
    <location>
        <begin position="377"/>
        <end position="394"/>
    </location>
</feature>
<feature type="transmembrane region" description="Helical" evidence="6">
    <location>
        <begin position="400"/>
        <end position="420"/>
    </location>
</feature>
<comment type="subcellular location">
    <subcellularLocation>
        <location evidence="1">Cell membrane</location>
        <topology evidence="1">Multi-pass membrane protein</topology>
    </subcellularLocation>
</comment>
<evidence type="ECO:0000256" key="4">
    <source>
        <dbReference type="ARBA" id="ARBA00022989"/>
    </source>
</evidence>
<evidence type="ECO:0000256" key="2">
    <source>
        <dbReference type="ARBA" id="ARBA00022475"/>
    </source>
</evidence>